<dbReference type="InterPro" id="IPR011516">
    <property type="entry name" value="Shugoshin_N"/>
</dbReference>
<evidence type="ECO:0000256" key="1">
    <source>
        <dbReference type="ARBA" id="ARBA00004584"/>
    </source>
</evidence>
<dbReference type="GO" id="GO:0051301">
    <property type="term" value="P:cell division"/>
    <property type="evidence" value="ECO:0007669"/>
    <property type="project" value="UniProtKB-KW"/>
</dbReference>
<dbReference type="GO" id="GO:0005634">
    <property type="term" value="C:nucleus"/>
    <property type="evidence" value="ECO:0007669"/>
    <property type="project" value="InterPro"/>
</dbReference>
<comment type="subcellular location">
    <subcellularLocation>
        <location evidence="1">Chromosome</location>
        <location evidence="1">Centromere</location>
    </subcellularLocation>
</comment>
<evidence type="ECO:0000313" key="14">
    <source>
        <dbReference type="Proteomes" id="UP000095038"/>
    </source>
</evidence>
<keyword evidence="7" id="KW-0131">Cell cycle</keyword>
<feature type="domain" description="Shugoshin C-terminal" evidence="11">
    <location>
        <begin position="567"/>
        <end position="588"/>
    </location>
</feature>
<feature type="coiled-coil region" evidence="9">
    <location>
        <begin position="29"/>
        <end position="77"/>
    </location>
</feature>
<evidence type="ECO:0000256" key="6">
    <source>
        <dbReference type="ARBA" id="ARBA00023054"/>
    </source>
</evidence>
<feature type="region of interest" description="Disordered" evidence="10">
    <location>
        <begin position="472"/>
        <end position="518"/>
    </location>
</feature>
<dbReference type="Proteomes" id="UP000095038">
    <property type="component" value="Unassembled WGS sequence"/>
</dbReference>
<feature type="region of interest" description="Disordered" evidence="10">
    <location>
        <begin position="181"/>
        <end position="226"/>
    </location>
</feature>
<feature type="region of interest" description="Disordered" evidence="10">
    <location>
        <begin position="137"/>
        <end position="159"/>
    </location>
</feature>
<keyword evidence="3" id="KW-0158">Chromosome</keyword>
<evidence type="ECO:0000259" key="11">
    <source>
        <dbReference type="Pfam" id="PF07557"/>
    </source>
</evidence>
<feature type="compositionally biased region" description="Polar residues" evidence="10">
    <location>
        <begin position="545"/>
        <end position="564"/>
    </location>
</feature>
<dbReference type="GO" id="GO:0000779">
    <property type="term" value="C:condensed chromosome, centromeric region"/>
    <property type="evidence" value="ECO:0007669"/>
    <property type="project" value="UniProtKB-ARBA"/>
</dbReference>
<keyword evidence="5" id="KW-0159">Chromosome partition</keyword>
<dbReference type="FunCoup" id="A0A1D2VCC0">
    <property type="interactions" value="136"/>
</dbReference>
<dbReference type="EMBL" id="KV454487">
    <property type="protein sequence ID" value="ODV59281.1"/>
    <property type="molecule type" value="Genomic_DNA"/>
</dbReference>
<feature type="compositionally biased region" description="Basic and acidic residues" evidence="10">
    <location>
        <begin position="478"/>
        <end position="489"/>
    </location>
</feature>
<accession>A0A1D2VCC0</accession>
<dbReference type="GeneID" id="30968855"/>
<reference evidence="14" key="1">
    <citation type="submission" date="2016-05" db="EMBL/GenBank/DDBJ databases">
        <title>Comparative genomics of biotechnologically important yeasts.</title>
        <authorList>
            <consortium name="DOE Joint Genome Institute"/>
            <person name="Riley R."/>
            <person name="Haridas S."/>
            <person name="Wolfe K.H."/>
            <person name="Lopes M.R."/>
            <person name="Hittinger C.T."/>
            <person name="Goker M."/>
            <person name="Salamov A."/>
            <person name="Wisecaver J."/>
            <person name="Long T.M."/>
            <person name="Aerts A.L."/>
            <person name="Barry K."/>
            <person name="Choi C."/>
            <person name="Clum A."/>
            <person name="Coughlan A.Y."/>
            <person name="Deshpande S."/>
            <person name="Douglass A.P."/>
            <person name="Hanson S.J."/>
            <person name="Klenk H.-P."/>
            <person name="Labutti K."/>
            <person name="Lapidus A."/>
            <person name="Lindquist E."/>
            <person name="Lipzen A."/>
            <person name="Meier-Kolthoff J.P."/>
            <person name="Ohm R.A."/>
            <person name="Otillar R.P."/>
            <person name="Pangilinan J."/>
            <person name="Peng Y."/>
            <person name="Rokas A."/>
            <person name="Rosa C.A."/>
            <person name="Scheuner C."/>
            <person name="Sibirny A.A."/>
            <person name="Slot J.C."/>
            <person name="Stielow J.B."/>
            <person name="Sun H."/>
            <person name="Kurtzman C.P."/>
            <person name="Blackwell M."/>
            <person name="Grigoriev I.V."/>
            <person name="Jeffries T.W."/>
        </authorList>
    </citation>
    <scope>NUCLEOTIDE SEQUENCE [LARGE SCALE GENOMIC DNA]</scope>
    <source>
        <strain evidence="14">DSM 1968</strain>
    </source>
</reference>
<keyword evidence="4" id="KW-0132">Cell division</keyword>
<dbReference type="STRING" id="1344418.A0A1D2VCC0"/>
<dbReference type="InterPro" id="IPR011515">
    <property type="entry name" value="Shugoshin_C"/>
</dbReference>
<comment type="similarity">
    <text evidence="2">Belongs to the shugoshin family.</text>
</comment>
<evidence type="ECO:0008006" key="15">
    <source>
        <dbReference type="Google" id="ProtNLM"/>
    </source>
</evidence>
<evidence type="ECO:0000256" key="3">
    <source>
        <dbReference type="ARBA" id="ARBA00022454"/>
    </source>
</evidence>
<evidence type="ECO:0000256" key="2">
    <source>
        <dbReference type="ARBA" id="ARBA00010845"/>
    </source>
</evidence>
<evidence type="ECO:0000259" key="12">
    <source>
        <dbReference type="Pfam" id="PF07558"/>
    </source>
</evidence>
<name>A0A1D2VCC0_9ASCO</name>
<feature type="compositionally biased region" description="Low complexity" evidence="10">
    <location>
        <begin position="188"/>
        <end position="209"/>
    </location>
</feature>
<evidence type="ECO:0000256" key="10">
    <source>
        <dbReference type="SAM" id="MobiDB-lite"/>
    </source>
</evidence>
<keyword evidence="14" id="KW-1185">Reference proteome</keyword>
<keyword evidence="8" id="KW-0137">Centromere</keyword>
<feature type="domain" description="Shugoshin N-terminal coiled-coil" evidence="12">
    <location>
        <begin position="27"/>
        <end position="63"/>
    </location>
</feature>
<evidence type="ECO:0000313" key="13">
    <source>
        <dbReference type="EMBL" id="ODV59281.1"/>
    </source>
</evidence>
<evidence type="ECO:0000256" key="9">
    <source>
        <dbReference type="SAM" id="Coils"/>
    </source>
</evidence>
<dbReference type="GO" id="GO:0045132">
    <property type="term" value="P:meiotic chromosome segregation"/>
    <property type="evidence" value="ECO:0007669"/>
    <property type="project" value="InterPro"/>
</dbReference>
<protein>
    <recommendedName>
        <fullName evidence="15">Shugoshin C-terminal domain-containing protein</fullName>
    </recommendedName>
</protein>
<sequence length="700" mass="80097">MANFSPSHNDNSISSNSDNHQHITLARNNKELAKRNSLMMARITNLENKISELIAENMELRKNMIEKESEKKNWLDDKLSTIEEGVNEKFIEIFKIFQNIRSIEGLPSLNLSAFNNLNALNLINAFSPSNISVTERKRKSSRRKSIYIPRNTDNDSDFDHTIEKINDTTFKSQIDKKIEKEDIEDQKINSSQSQSQNENENKNNNHSQILLTDNDNQDKNERSLKTQSSILSVSFKEDTITNSEINQDTKSNNDVITVDNTSHFNYTTNINNSTLTNIITISDDEDEFSNDNDKTNINHNIINTNDSYHNNENLKKSTEIKNLEINSIIDNDSDNDSDDDSDDDININNNINNNILKTRNIVDSPVKNQYFDNLLLSKYKSSGFPKFSVYEEKSSPDSSTSTLEIVENTTIGISNDIKYCKPDNKENRMLFGLDIEANSTSISVSKEIEEKKSQKSQNSKINNSFIDKKGIKQLSINKQEKKPETDFNKNPEINNNQKSKSKLNADSKSKSKSKIKIKFSNQDNDILIKDQKKSMRAKQNPPLISLNNNSQSKRNKQFQETTDFSSRRRTRGKSINYTLPSLRAKMRRPDPLEKDNGKIQVKREKTSRKNSEVITLVEDSGFQEGIISTSLPKKRKALTDLSKNKNVSRTEIKKSSSMDIFDYTDDAERLAFPSKKIRTVSTTGPEIKSKKKTRRSTLII</sequence>
<dbReference type="Pfam" id="PF07558">
    <property type="entry name" value="Shugoshin_N"/>
    <property type="match status" value="1"/>
</dbReference>
<dbReference type="InParanoid" id="A0A1D2VCC0"/>
<gene>
    <name evidence="13" type="ORF">ASCRUDRAFT_9673</name>
</gene>
<dbReference type="OrthoDB" id="3981157at2759"/>
<evidence type="ECO:0000256" key="7">
    <source>
        <dbReference type="ARBA" id="ARBA00023306"/>
    </source>
</evidence>
<keyword evidence="6 9" id="KW-0175">Coiled coil</keyword>
<evidence type="ECO:0000256" key="8">
    <source>
        <dbReference type="ARBA" id="ARBA00023328"/>
    </source>
</evidence>
<proteinExistence type="inferred from homology"/>
<evidence type="ECO:0000256" key="4">
    <source>
        <dbReference type="ARBA" id="ARBA00022618"/>
    </source>
</evidence>
<feature type="region of interest" description="Disordered" evidence="10">
    <location>
        <begin position="532"/>
        <end position="573"/>
    </location>
</feature>
<dbReference type="AlphaFoldDB" id="A0A1D2VCC0"/>
<dbReference type="Pfam" id="PF07557">
    <property type="entry name" value="Shugoshin_C"/>
    <property type="match status" value="1"/>
</dbReference>
<organism evidence="13 14">
    <name type="scientific">Ascoidea rubescens DSM 1968</name>
    <dbReference type="NCBI Taxonomy" id="1344418"/>
    <lineage>
        <taxon>Eukaryota</taxon>
        <taxon>Fungi</taxon>
        <taxon>Dikarya</taxon>
        <taxon>Ascomycota</taxon>
        <taxon>Saccharomycotina</taxon>
        <taxon>Saccharomycetes</taxon>
        <taxon>Ascoideaceae</taxon>
        <taxon>Ascoidea</taxon>
    </lineage>
</organism>
<dbReference type="RefSeq" id="XP_020045588.1">
    <property type="nucleotide sequence ID" value="XM_020195219.1"/>
</dbReference>
<evidence type="ECO:0000256" key="5">
    <source>
        <dbReference type="ARBA" id="ARBA00022829"/>
    </source>
</evidence>